<reference evidence="1 2" key="1">
    <citation type="journal article" date="2019" name="Syst. Appl. Microbiol.">
        <title>Oenococcus sicerae sp. nov., isolated from French cider.</title>
        <authorList>
            <person name="Cousin F.J."/>
            <person name="Le Guellec R."/>
            <person name="Chagnot C."/>
            <person name="Goux D."/>
            <person name="Dalmasso M."/>
            <person name="Laplace J.M."/>
            <person name="Cretenet M."/>
        </authorList>
    </citation>
    <scope>NUCLEOTIDE SEQUENCE [LARGE SCALE GENOMIC DNA]</scope>
    <source>
        <strain evidence="1 2">UCMA 15228</strain>
    </source>
</reference>
<dbReference type="RefSeq" id="WP_128686455.1">
    <property type="nucleotide sequence ID" value="NZ_CP029684.2"/>
</dbReference>
<evidence type="ECO:0000313" key="1">
    <source>
        <dbReference type="EMBL" id="QAS69982.1"/>
    </source>
</evidence>
<protein>
    <submittedName>
        <fullName evidence="1">Uncharacterized protein</fullName>
    </submittedName>
</protein>
<dbReference type="Proteomes" id="UP000286907">
    <property type="component" value="Chromosome"/>
</dbReference>
<keyword evidence="2" id="KW-1185">Reference proteome</keyword>
<name>A0ABX5QMJ8_9LACO</name>
<proteinExistence type="predicted"/>
<gene>
    <name evidence="1" type="ORF">DLJ48_05300</name>
</gene>
<organism evidence="1 2">
    <name type="scientific">Oenococcus sicerae</name>
    <dbReference type="NCBI Taxonomy" id="2203724"/>
    <lineage>
        <taxon>Bacteria</taxon>
        <taxon>Bacillati</taxon>
        <taxon>Bacillota</taxon>
        <taxon>Bacilli</taxon>
        <taxon>Lactobacillales</taxon>
        <taxon>Lactobacillaceae</taxon>
        <taxon>Oenococcus</taxon>
    </lineage>
</organism>
<dbReference type="EMBL" id="CP029684">
    <property type="protein sequence ID" value="QAS69982.1"/>
    <property type="molecule type" value="Genomic_DNA"/>
</dbReference>
<sequence>MGKKPQIIVIDVNGQTVTRAEFNAMQKEVARLKEENKILKLAAVSLGEHRKQRVRPIFLIPPDFGCGQIF</sequence>
<evidence type="ECO:0000313" key="2">
    <source>
        <dbReference type="Proteomes" id="UP000286907"/>
    </source>
</evidence>
<accession>A0ABX5QMJ8</accession>